<comment type="caution">
    <text evidence="2">The sequence shown here is derived from an EMBL/GenBank/DDBJ whole genome shotgun (WGS) entry which is preliminary data.</text>
</comment>
<dbReference type="Proteomes" id="UP000578352">
    <property type="component" value="Unassembled WGS sequence"/>
</dbReference>
<evidence type="ECO:0000313" key="3">
    <source>
        <dbReference type="Proteomes" id="UP000578352"/>
    </source>
</evidence>
<evidence type="ECO:0000259" key="1">
    <source>
        <dbReference type="Pfam" id="PF04480"/>
    </source>
</evidence>
<keyword evidence="2" id="KW-0540">Nuclease</keyword>
<name>A0A853CTU4_9MICO</name>
<dbReference type="EMBL" id="JACCFL010000001">
    <property type="protein sequence ID" value="NYJ24097.1"/>
    <property type="molecule type" value="Genomic_DNA"/>
</dbReference>
<dbReference type="SUPFAM" id="SSF52980">
    <property type="entry name" value="Restriction endonuclease-like"/>
    <property type="match status" value="1"/>
</dbReference>
<dbReference type="Pfam" id="PF04480">
    <property type="entry name" value="DUF559"/>
    <property type="match status" value="1"/>
</dbReference>
<reference evidence="2 3" key="1">
    <citation type="submission" date="2020-07" db="EMBL/GenBank/DDBJ databases">
        <title>Sequencing the genomes of 1000 actinobacteria strains.</title>
        <authorList>
            <person name="Klenk H.-P."/>
        </authorList>
    </citation>
    <scope>NUCLEOTIDE SEQUENCE [LARGE SCALE GENOMIC DNA]</scope>
    <source>
        <strain evidence="2 3">DSM 15165</strain>
    </source>
</reference>
<proteinExistence type="predicted"/>
<organism evidence="2 3">
    <name type="scientific">Leifsonia shinshuensis</name>
    <dbReference type="NCBI Taxonomy" id="150026"/>
    <lineage>
        <taxon>Bacteria</taxon>
        <taxon>Bacillati</taxon>
        <taxon>Actinomycetota</taxon>
        <taxon>Actinomycetes</taxon>
        <taxon>Micrococcales</taxon>
        <taxon>Microbacteriaceae</taxon>
        <taxon>Leifsonia</taxon>
    </lineage>
</organism>
<dbReference type="InterPro" id="IPR007569">
    <property type="entry name" value="DUF559"/>
</dbReference>
<keyword evidence="2" id="KW-0255">Endonuclease</keyword>
<gene>
    <name evidence="2" type="ORF">HNR13_002384</name>
</gene>
<accession>A0A853CTU4</accession>
<sequence length="331" mass="35910">MLRPLSHAGAVDNEGWGGGAWEGVGMRRPEPLPPILRSPAFSASAATAAGVSSARLRRADLVAPFHGARVPSADFDGGFRSRCVAYRAVMQRTQCFSHETAARIYGLTLPRSTRESSDLHVASLDGRRAPRGDGVVGHKSRLSAEQVCLHDGLRVPAVEEVLCQLAATLTLEELIIAGDSCVRRKNPLSTTSRLSAAAHAAWNRPGVNTLRAAVAQIRANTDSPMETVLRLALIAADLPEPVVNRPIRVGSGRELHGDLVYAQRRVVVEYDGDHHRTEAHQYNRDVDRIWALERAGWRVVRVNRSHLDNGAAVAVARVRAALAERGRDTPL</sequence>
<dbReference type="InterPro" id="IPR011335">
    <property type="entry name" value="Restrct_endonuc-II-like"/>
</dbReference>
<evidence type="ECO:0000313" key="2">
    <source>
        <dbReference type="EMBL" id="NYJ24097.1"/>
    </source>
</evidence>
<dbReference type="Gene3D" id="3.40.960.10">
    <property type="entry name" value="VSR Endonuclease"/>
    <property type="match status" value="1"/>
</dbReference>
<dbReference type="AlphaFoldDB" id="A0A853CTU4"/>
<protein>
    <submittedName>
        <fullName evidence="2">Very-short-patch-repair endonuclease</fullName>
    </submittedName>
</protein>
<dbReference type="RefSeq" id="WP_179605992.1">
    <property type="nucleotide sequence ID" value="NZ_BAABEH010000001.1"/>
</dbReference>
<keyword evidence="2" id="KW-0378">Hydrolase</keyword>
<feature type="domain" description="DUF559" evidence="1">
    <location>
        <begin position="258"/>
        <end position="312"/>
    </location>
</feature>
<dbReference type="GO" id="GO:0004519">
    <property type="term" value="F:endonuclease activity"/>
    <property type="evidence" value="ECO:0007669"/>
    <property type="project" value="UniProtKB-KW"/>
</dbReference>